<keyword evidence="4 5" id="KW-0539">Nucleus</keyword>
<gene>
    <name evidence="8" type="primary">LOC106814436</name>
</gene>
<keyword evidence="3 5" id="KW-0804">Transcription</keyword>
<evidence type="ECO:0000256" key="1">
    <source>
        <dbReference type="ARBA" id="ARBA00004123"/>
    </source>
</evidence>
<dbReference type="InterPro" id="IPR022800">
    <property type="entry name" value="Spt4/RpoE2_Znf"/>
</dbReference>
<comment type="similarity">
    <text evidence="2 5">Belongs to the SPT4 family.</text>
</comment>
<dbReference type="PIRSF" id="PIRSF025023">
    <property type="entry name" value="Spt4"/>
    <property type="match status" value="1"/>
</dbReference>
<evidence type="ECO:0000313" key="8">
    <source>
        <dbReference type="RefSeq" id="XP_014674239.1"/>
    </source>
</evidence>
<comment type="subcellular location">
    <subcellularLocation>
        <location evidence="1 5">Nucleus</location>
    </subcellularLocation>
</comment>
<dbReference type="SUPFAM" id="SSF63393">
    <property type="entry name" value="RNA polymerase subunits"/>
    <property type="match status" value="1"/>
</dbReference>
<organism evidence="7 8">
    <name type="scientific">Priapulus caudatus</name>
    <name type="common">Priapulid worm</name>
    <dbReference type="NCBI Taxonomy" id="37621"/>
    <lineage>
        <taxon>Eukaryota</taxon>
        <taxon>Metazoa</taxon>
        <taxon>Ecdysozoa</taxon>
        <taxon>Scalidophora</taxon>
        <taxon>Priapulida</taxon>
        <taxon>Priapulimorpha</taxon>
        <taxon>Priapulimorphida</taxon>
        <taxon>Priapulidae</taxon>
        <taxon>Priapulus</taxon>
    </lineage>
</organism>
<dbReference type="InterPro" id="IPR038510">
    <property type="entry name" value="Spt4_sf"/>
</dbReference>
<dbReference type="PANTHER" id="PTHR12882:SF1">
    <property type="entry name" value="TRANSCRIPTION ELONGATION FACTOR SPT4"/>
    <property type="match status" value="1"/>
</dbReference>
<evidence type="ECO:0000256" key="3">
    <source>
        <dbReference type="ARBA" id="ARBA00023163"/>
    </source>
</evidence>
<dbReference type="CDD" id="cd07973">
    <property type="entry name" value="Spt4"/>
    <property type="match status" value="1"/>
</dbReference>
<dbReference type="InterPro" id="IPR029040">
    <property type="entry name" value="RPABC4/Spt4"/>
</dbReference>
<dbReference type="RefSeq" id="XP_014674239.1">
    <property type="nucleotide sequence ID" value="XM_014818753.1"/>
</dbReference>
<reference evidence="8" key="1">
    <citation type="submission" date="2025-08" db="UniProtKB">
        <authorList>
            <consortium name="RefSeq"/>
        </authorList>
    </citation>
    <scope>IDENTIFICATION</scope>
</reference>
<dbReference type="Proteomes" id="UP000695022">
    <property type="component" value="Unplaced"/>
</dbReference>
<accession>A0ABM1EPW8</accession>
<evidence type="ECO:0000313" key="7">
    <source>
        <dbReference type="Proteomes" id="UP000695022"/>
    </source>
</evidence>
<keyword evidence="7" id="KW-1185">Reference proteome</keyword>
<dbReference type="Pfam" id="PF06093">
    <property type="entry name" value="Spt4"/>
    <property type="match status" value="1"/>
</dbReference>
<name>A0ABM1EPW8_PRICU</name>
<comment type="function">
    <text evidence="5">Component of the DRB sensitivity-inducing factor complex (DSIF complex), which regulates transcription elongation by RNA polymerase II.</text>
</comment>
<proteinExistence type="inferred from homology"/>
<dbReference type="Gene3D" id="3.30.40.210">
    <property type="match status" value="1"/>
</dbReference>
<evidence type="ECO:0000256" key="5">
    <source>
        <dbReference type="PIRNR" id="PIRNR025023"/>
    </source>
</evidence>
<dbReference type="SMART" id="SM01389">
    <property type="entry name" value="Spt4"/>
    <property type="match status" value="1"/>
</dbReference>
<evidence type="ECO:0000259" key="6">
    <source>
        <dbReference type="SMART" id="SM01389"/>
    </source>
</evidence>
<dbReference type="PANTHER" id="PTHR12882">
    <property type="entry name" value="SUPPRESSOR OF TY 4"/>
    <property type="match status" value="1"/>
</dbReference>
<dbReference type="GeneID" id="106814436"/>
<evidence type="ECO:0000256" key="4">
    <source>
        <dbReference type="ARBA" id="ARBA00023242"/>
    </source>
</evidence>
<protein>
    <recommendedName>
        <fullName evidence="5">Transcription elongation factor SPT4</fullName>
    </recommendedName>
</protein>
<feature type="domain" description="Spt4/RpoE2 zinc finger" evidence="6">
    <location>
        <begin position="13"/>
        <end position="90"/>
    </location>
</feature>
<evidence type="ECO:0000256" key="2">
    <source>
        <dbReference type="ARBA" id="ARBA00010464"/>
    </source>
</evidence>
<dbReference type="InterPro" id="IPR009287">
    <property type="entry name" value="Spt4"/>
</dbReference>
<sequence>MALESIPKELRNLRACLLCSMIKTIDQFEMDGCDNCDQFLGLKSKRDMVYDCTSANFDGMVAMMNPEDSWVAKWQRINNLARGMYAISVSGRLPPGIVRELKSRGITYKTRDTSQSQ</sequence>